<evidence type="ECO:0000313" key="3">
    <source>
        <dbReference type="Proteomes" id="UP000650466"/>
    </source>
</evidence>
<keyword evidence="3" id="KW-1185">Reference proteome</keyword>
<organism evidence="2 3">
    <name type="scientific">Paenibacillus sedimenti</name>
    <dbReference type="NCBI Taxonomy" id="2770274"/>
    <lineage>
        <taxon>Bacteria</taxon>
        <taxon>Bacillati</taxon>
        <taxon>Bacillota</taxon>
        <taxon>Bacilli</taxon>
        <taxon>Bacillales</taxon>
        <taxon>Paenibacillaceae</taxon>
        <taxon>Paenibacillus</taxon>
    </lineage>
</organism>
<gene>
    <name evidence="2" type="ORF">ICC18_04435</name>
</gene>
<keyword evidence="2" id="KW-0131">Cell cycle</keyword>
<proteinExistence type="predicted"/>
<dbReference type="GO" id="GO:0051301">
    <property type="term" value="P:cell division"/>
    <property type="evidence" value="ECO:0007669"/>
    <property type="project" value="UniProtKB-KW"/>
</dbReference>
<name>A0A926QIB3_9BACL</name>
<dbReference type="AlphaFoldDB" id="A0A926QIB3"/>
<dbReference type="EMBL" id="JACVVD010000001">
    <property type="protein sequence ID" value="MBD0379374.1"/>
    <property type="molecule type" value="Genomic_DNA"/>
</dbReference>
<dbReference type="RefSeq" id="WP_188173133.1">
    <property type="nucleotide sequence ID" value="NZ_JACVVD010000001.1"/>
</dbReference>
<dbReference type="Pfam" id="PF20274">
    <property type="entry name" value="cREC_REC"/>
    <property type="match status" value="1"/>
</dbReference>
<reference evidence="2" key="1">
    <citation type="submission" date="2020-09" db="EMBL/GenBank/DDBJ databases">
        <title>Draft Genome Sequence of Paenibacillus sp. WST5.</title>
        <authorList>
            <person name="Bao Z."/>
        </authorList>
    </citation>
    <scope>NUCLEOTIDE SEQUENCE</scope>
    <source>
        <strain evidence="2">WST5</strain>
    </source>
</reference>
<sequence>MIHIYLDDLRPCPQGFALAKNAEECIMMLDTCEVDILSLDHDLGWGTQQTGMDVVLWMIQKRIFPRSIYIHTSSPSACTNMYQMLYSVKPETVKLYPGRIPDDVLWQIATGTHKNG</sequence>
<evidence type="ECO:0000313" key="2">
    <source>
        <dbReference type="EMBL" id="MBD0379374.1"/>
    </source>
</evidence>
<keyword evidence="2" id="KW-0132">Cell division</keyword>
<protein>
    <submittedName>
        <fullName evidence="2">Cell division protein FtsJ</fullName>
    </submittedName>
</protein>
<dbReference type="InterPro" id="IPR046909">
    <property type="entry name" value="cREC_REC"/>
</dbReference>
<comment type="caution">
    <text evidence="2">The sequence shown here is derived from an EMBL/GenBank/DDBJ whole genome shotgun (WGS) entry which is preliminary data.</text>
</comment>
<dbReference type="Proteomes" id="UP000650466">
    <property type="component" value="Unassembled WGS sequence"/>
</dbReference>
<feature type="domain" description="Cyclic-phosphate processing Receiver" evidence="1">
    <location>
        <begin position="2"/>
        <end position="86"/>
    </location>
</feature>
<accession>A0A926QIB3</accession>
<evidence type="ECO:0000259" key="1">
    <source>
        <dbReference type="Pfam" id="PF20274"/>
    </source>
</evidence>